<evidence type="ECO:0000313" key="6">
    <source>
        <dbReference type="EMBL" id="CCG44087.1"/>
    </source>
</evidence>
<comment type="pathway">
    <text evidence="4">Amino-sugar metabolism; N-acetylneuraminate degradation; D-fructose 6-phosphate from N-acetylneuraminate: step 5/5.</text>
</comment>
<accession>I0JIW9</accession>
<dbReference type="PANTHER" id="PTHR11280">
    <property type="entry name" value="GLUCOSAMINE-6-PHOSPHATE ISOMERASE"/>
    <property type="match status" value="1"/>
</dbReference>
<comment type="caution">
    <text evidence="4">Lacks conserved residue(s) required for the propagation of feature annotation.</text>
</comment>
<feature type="domain" description="Glucosamine/galactosamine-6-phosphate isomerase" evidence="5">
    <location>
        <begin position="10"/>
        <end position="226"/>
    </location>
</feature>
<keyword evidence="2 4" id="KW-0378">Hydrolase</keyword>
<dbReference type="PATRIC" id="fig|866895.3.peg.718"/>
<dbReference type="eggNOG" id="COG0363">
    <property type="taxonomic scope" value="Bacteria"/>
</dbReference>
<protein>
    <recommendedName>
        <fullName evidence="4">Glucosamine-6-phosphate deaminase</fullName>
        <ecNumber evidence="4">3.5.99.6</ecNumber>
    </recommendedName>
    <alternativeName>
        <fullName evidence="4">GlcN6P deaminase</fullName>
        <shortName evidence="4">GNPDA</shortName>
    </alternativeName>
    <alternativeName>
        <fullName evidence="4">Glucosamine-6-phosphate isomerase</fullName>
    </alternativeName>
</protein>
<dbReference type="STRING" id="866895.HBHAL_1721"/>
<dbReference type="InterPro" id="IPR037171">
    <property type="entry name" value="NagB/RpiA_transferase-like"/>
</dbReference>
<evidence type="ECO:0000256" key="2">
    <source>
        <dbReference type="ARBA" id="ARBA00022801"/>
    </source>
</evidence>
<dbReference type="GO" id="GO:0019262">
    <property type="term" value="P:N-acetylneuraminate catabolic process"/>
    <property type="evidence" value="ECO:0007669"/>
    <property type="project" value="UniProtKB-UniRule"/>
</dbReference>
<evidence type="ECO:0000256" key="1">
    <source>
        <dbReference type="ARBA" id="ARBA00000644"/>
    </source>
</evidence>
<dbReference type="InterPro" id="IPR004547">
    <property type="entry name" value="Glucosamine6P_isomerase"/>
</dbReference>
<gene>
    <name evidence="4" type="primary">nagB</name>
    <name evidence="6" type="ordered locus">HBHAL_1721</name>
</gene>
<sequence length="248" mass="28178">MEIWVSQDYQSLSQKACGMIEDEVTRNPAAVLGLATGSTPLQTYHEMVEGYRRRSVDYRHISTINLDEYVGLGEKDPQSYHFFMKKHLFDKININPARTYIPNGLAEDLEDECRRYELLIDQIGPPDLQILGIGQNGHIGFNEPHTSFKSETHMIELAESTRKANARFFESLENVPRKAITMGIQSILKSKKILLLASGENKAEAIRSLLEEPPSEDMPASALCYHEDVTLLVDKEAYKKVEYLRGDE</sequence>
<dbReference type="Gene3D" id="3.40.50.1360">
    <property type="match status" value="1"/>
</dbReference>
<dbReference type="PANTHER" id="PTHR11280:SF5">
    <property type="entry name" value="GLUCOSAMINE-6-PHOSPHATE ISOMERASE"/>
    <property type="match status" value="1"/>
</dbReference>
<evidence type="ECO:0000256" key="4">
    <source>
        <dbReference type="HAMAP-Rule" id="MF_01241"/>
    </source>
</evidence>
<dbReference type="UniPathway" id="UPA00629">
    <property type="reaction ID" value="UER00684"/>
</dbReference>
<comment type="similarity">
    <text evidence="4">Belongs to the glucosamine/galactosamine-6-phosphate isomerase family. NagB subfamily.</text>
</comment>
<dbReference type="Proteomes" id="UP000007397">
    <property type="component" value="Chromosome"/>
</dbReference>
<dbReference type="CDD" id="cd01399">
    <property type="entry name" value="GlcN6P_deaminase"/>
    <property type="match status" value="1"/>
</dbReference>
<dbReference type="Pfam" id="PF01182">
    <property type="entry name" value="Glucosamine_iso"/>
    <property type="match status" value="1"/>
</dbReference>
<dbReference type="AlphaFoldDB" id="I0JIW9"/>
<dbReference type="GO" id="GO:0005975">
    <property type="term" value="P:carbohydrate metabolic process"/>
    <property type="evidence" value="ECO:0007669"/>
    <property type="project" value="InterPro"/>
</dbReference>
<dbReference type="FunFam" id="3.40.50.1360:FF:000003">
    <property type="entry name" value="Glucosamine-6-phosphate deaminase"/>
    <property type="match status" value="1"/>
</dbReference>
<dbReference type="EC" id="3.5.99.6" evidence="4"/>
<name>I0JIW9_HALH3</name>
<dbReference type="NCBIfam" id="TIGR00502">
    <property type="entry name" value="nagB"/>
    <property type="match status" value="1"/>
</dbReference>
<dbReference type="EMBL" id="HE717023">
    <property type="protein sequence ID" value="CCG44087.1"/>
    <property type="molecule type" value="Genomic_DNA"/>
</dbReference>
<comment type="catalytic activity">
    <reaction evidence="1 4">
        <text>alpha-D-glucosamine 6-phosphate + H2O = beta-D-fructose 6-phosphate + NH4(+)</text>
        <dbReference type="Rhea" id="RHEA:12172"/>
        <dbReference type="ChEBI" id="CHEBI:15377"/>
        <dbReference type="ChEBI" id="CHEBI:28938"/>
        <dbReference type="ChEBI" id="CHEBI:57634"/>
        <dbReference type="ChEBI" id="CHEBI:75989"/>
        <dbReference type="EC" id="3.5.99.6"/>
    </reaction>
</comment>
<feature type="active site" description="Proton acceptor; for ring-opening step" evidence="4">
    <location>
        <position position="138"/>
    </location>
</feature>
<dbReference type="InterPro" id="IPR006148">
    <property type="entry name" value="Glc/Gal-6P_isomerase"/>
</dbReference>
<comment type="function">
    <text evidence="4">Catalyzes the reversible isomerization-deamination of glucosamine 6-phosphate (GlcN6P) to form fructose 6-phosphate (Fru6P) and ammonium ion.</text>
</comment>
<feature type="active site" description="For ring-opening step" evidence="4">
    <location>
        <position position="143"/>
    </location>
</feature>
<dbReference type="GO" id="GO:0006043">
    <property type="term" value="P:glucosamine catabolic process"/>
    <property type="evidence" value="ECO:0007669"/>
    <property type="project" value="TreeGrafter"/>
</dbReference>
<organism evidence="6 7">
    <name type="scientific">Halobacillus halophilus (strain ATCC 35676 / DSM 2266 / JCM 20832 / KCTC 3685 / LMG 17431 / NBRC 102448 / NCIMB 2269)</name>
    <name type="common">Sporosarcina halophila</name>
    <dbReference type="NCBI Taxonomy" id="866895"/>
    <lineage>
        <taxon>Bacteria</taxon>
        <taxon>Bacillati</taxon>
        <taxon>Bacillota</taxon>
        <taxon>Bacilli</taxon>
        <taxon>Bacillales</taxon>
        <taxon>Bacillaceae</taxon>
        <taxon>Halobacillus</taxon>
    </lineage>
</organism>
<keyword evidence="7" id="KW-1185">Reference proteome</keyword>
<proteinExistence type="inferred from homology"/>
<keyword evidence="3 4" id="KW-0119">Carbohydrate metabolism</keyword>
<dbReference type="KEGG" id="hhd:HBHAL_1721"/>
<evidence type="ECO:0000259" key="5">
    <source>
        <dbReference type="Pfam" id="PF01182"/>
    </source>
</evidence>
<evidence type="ECO:0000313" key="7">
    <source>
        <dbReference type="Proteomes" id="UP000007397"/>
    </source>
</evidence>
<feature type="active site" description="Proton acceptor; for enolization step" evidence="4">
    <location>
        <position position="67"/>
    </location>
</feature>
<dbReference type="RefSeq" id="WP_014641992.1">
    <property type="nucleotide sequence ID" value="NC_017668.1"/>
</dbReference>
<dbReference type="SUPFAM" id="SSF100950">
    <property type="entry name" value="NagB/RpiA/CoA transferase-like"/>
    <property type="match status" value="1"/>
</dbReference>
<feature type="active site" description="For ring-opening step" evidence="4">
    <location>
        <position position="136"/>
    </location>
</feature>
<reference evidence="6 7" key="1">
    <citation type="journal article" date="2013" name="Environ. Microbiol.">
        <title>Chloride and organic osmolytes: a hybrid strategy to cope with elevated salinities by the moderately halophilic, chloride-dependent bacterium Halobacillus halophilus.</title>
        <authorList>
            <person name="Saum S.H."/>
            <person name="Pfeiffer F."/>
            <person name="Palm P."/>
            <person name="Rampp M."/>
            <person name="Schuster S.C."/>
            <person name="Muller V."/>
            <person name="Oesterhelt D."/>
        </authorList>
    </citation>
    <scope>NUCLEOTIDE SEQUENCE [LARGE SCALE GENOMIC DNA]</scope>
    <source>
        <strain evidence="7">ATCC 35676 / DSM 2266 / JCM 20832 / KCTC 3685 / LMG 17431 / NBRC 102448 / NCIMB 2269</strain>
    </source>
</reference>
<dbReference type="GO" id="GO:0006046">
    <property type="term" value="P:N-acetylglucosamine catabolic process"/>
    <property type="evidence" value="ECO:0007669"/>
    <property type="project" value="UniProtKB-UniRule"/>
</dbReference>
<dbReference type="HAMAP" id="MF_01241">
    <property type="entry name" value="GlcN6P_deamin"/>
    <property type="match status" value="1"/>
</dbReference>
<dbReference type="HOGENOM" id="CLU_049611_1_1_9"/>
<dbReference type="GO" id="GO:0005737">
    <property type="term" value="C:cytoplasm"/>
    <property type="evidence" value="ECO:0007669"/>
    <property type="project" value="TreeGrafter"/>
</dbReference>
<dbReference type="GO" id="GO:0042802">
    <property type="term" value="F:identical protein binding"/>
    <property type="evidence" value="ECO:0007669"/>
    <property type="project" value="TreeGrafter"/>
</dbReference>
<dbReference type="GO" id="GO:0004342">
    <property type="term" value="F:glucosamine-6-phosphate deaminase activity"/>
    <property type="evidence" value="ECO:0007669"/>
    <property type="project" value="UniProtKB-UniRule"/>
</dbReference>
<evidence type="ECO:0000256" key="3">
    <source>
        <dbReference type="ARBA" id="ARBA00023277"/>
    </source>
</evidence>